<dbReference type="Gramene" id="RZC57707">
    <property type="protein sequence ID" value="RZC57707"/>
    <property type="gene ID" value="C5167_005014"/>
</dbReference>
<evidence type="ECO:0000259" key="7">
    <source>
        <dbReference type="PROSITE" id="PS51039"/>
    </source>
</evidence>
<sequence>MSLANNSNNNQSGLGSSIPLLCKNGCGSFGSKSTMDMCSKCYKDKFQANLARLTINDCHVNKPTENSSSSASITTDSVVLNNRCSTCNKRVKLMGYGCRCGNFYCSMHRYPEIHACTYDYKSVGRGMIATTNPLVKQDKLMERI</sequence>
<dbReference type="Pfam" id="PF01754">
    <property type="entry name" value="zf-A20"/>
    <property type="match status" value="1"/>
</dbReference>
<dbReference type="EMBL" id="CM010718">
    <property type="protein sequence ID" value="RZC57707.1"/>
    <property type="molecule type" value="Genomic_DNA"/>
</dbReference>
<dbReference type="SMART" id="SM00259">
    <property type="entry name" value="ZnF_A20"/>
    <property type="match status" value="1"/>
</dbReference>
<evidence type="ECO:0008006" key="10">
    <source>
        <dbReference type="Google" id="ProtNLM"/>
    </source>
</evidence>
<dbReference type="Proteomes" id="UP000316621">
    <property type="component" value="Chromosome 4"/>
</dbReference>
<dbReference type="InterPro" id="IPR000058">
    <property type="entry name" value="Znf_AN1"/>
</dbReference>
<comment type="function">
    <text evidence="1">May be involved in environmental stress response.</text>
</comment>
<dbReference type="OMA" id="TINDCHV"/>
<gene>
    <name evidence="8" type="ORF">C5167_005014</name>
</gene>
<reference evidence="8 9" key="1">
    <citation type="journal article" date="2018" name="Science">
        <title>The opium poppy genome and morphinan production.</title>
        <authorList>
            <person name="Guo L."/>
            <person name="Winzer T."/>
            <person name="Yang X."/>
            <person name="Li Y."/>
            <person name="Ning Z."/>
            <person name="He Z."/>
            <person name="Teodor R."/>
            <person name="Lu Y."/>
            <person name="Bowser T.A."/>
            <person name="Graham I.A."/>
            <person name="Ye K."/>
        </authorList>
    </citation>
    <scope>NUCLEOTIDE SEQUENCE [LARGE SCALE GENOMIC DNA]</scope>
    <source>
        <strain evidence="9">cv. HN1</strain>
        <tissue evidence="8">Leaves</tissue>
    </source>
</reference>
<keyword evidence="3 5" id="KW-0863">Zinc-finger</keyword>
<organism evidence="8 9">
    <name type="scientific">Papaver somniferum</name>
    <name type="common">Opium poppy</name>
    <dbReference type="NCBI Taxonomy" id="3469"/>
    <lineage>
        <taxon>Eukaryota</taxon>
        <taxon>Viridiplantae</taxon>
        <taxon>Streptophyta</taxon>
        <taxon>Embryophyta</taxon>
        <taxon>Tracheophyta</taxon>
        <taxon>Spermatophyta</taxon>
        <taxon>Magnoliopsida</taxon>
        <taxon>Ranunculales</taxon>
        <taxon>Papaveraceae</taxon>
        <taxon>Papaveroideae</taxon>
        <taxon>Papaver</taxon>
    </lineage>
</organism>
<proteinExistence type="predicted"/>
<accession>A0A4Y7JA61</accession>
<evidence type="ECO:0000256" key="4">
    <source>
        <dbReference type="ARBA" id="ARBA00022833"/>
    </source>
</evidence>
<dbReference type="SMART" id="SM00154">
    <property type="entry name" value="ZnF_AN1"/>
    <property type="match status" value="1"/>
</dbReference>
<dbReference type="InterPro" id="IPR002653">
    <property type="entry name" value="Znf_A20"/>
</dbReference>
<dbReference type="SUPFAM" id="SSF57716">
    <property type="entry name" value="Glucocorticoid receptor-like (DNA-binding domain)"/>
    <property type="match status" value="1"/>
</dbReference>
<evidence type="ECO:0000256" key="5">
    <source>
        <dbReference type="PROSITE-ProRule" id="PRU00449"/>
    </source>
</evidence>
<evidence type="ECO:0000313" key="8">
    <source>
        <dbReference type="EMBL" id="RZC57707.1"/>
    </source>
</evidence>
<protein>
    <recommendedName>
        <fullName evidence="10">AN1-type domain-containing protein</fullName>
    </recommendedName>
</protein>
<keyword evidence="4" id="KW-0862">Zinc</keyword>
<dbReference type="InterPro" id="IPR050652">
    <property type="entry name" value="AN1_A20_ZnFinger"/>
</dbReference>
<dbReference type="SUPFAM" id="SSF118310">
    <property type="entry name" value="AN1-like Zinc finger"/>
    <property type="match status" value="1"/>
</dbReference>
<dbReference type="GO" id="GO:0008270">
    <property type="term" value="F:zinc ion binding"/>
    <property type="evidence" value="ECO:0007669"/>
    <property type="project" value="UniProtKB-KW"/>
</dbReference>
<evidence type="ECO:0000256" key="1">
    <source>
        <dbReference type="ARBA" id="ARBA00003732"/>
    </source>
</evidence>
<feature type="domain" description="AN1-type" evidence="7">
    <location>
        <begin position="78"/>
        <end position="124"/>
    </location>
</feature>
<dbReference type="GO" id="GO:0003677">
    <property type="term" value="F:DNA binding"/>
    <property type="evidence" value="ECO:0007669"/>
    <property type="project" value="InterPro"/>
</dbReference>
<dbReference type="PANTHER" id="PTHR10634">
    <property type="entry name" value="AN1-TYPE ZINC FINGER PROTEIN"/>
    <property type="match status" value="1"/>
</dbReference>
<keyword evidence="9" id="KW-1185">Reference proteome</keyword>
<evidence type="ECO:0000259" key="6">
    <source>
        <dbReference type="PROSITE" id="PS51036"/>
    </source>
</evidence>
<name>A0A4Y7JA61_PAPSO</name>
<dbReference type="PROSITE" id="PS51036">
    <property type="entry name" value="ZF_A20"/>
    <property type="match status" value="1"/>
</dbReference>
<dbReference type="InterPro" id="IPR035896">
    <property type="entry name" value="AN1-like_Znf"/>
</dbReference>
<dbReference type="Gene3D" id="4.10.1110.10">
    <property type="entry name" value="AN1-like Zinc finger"/>
    <property type="match status" value="1"/>
</dbReference>
<keyword evidence="2" id="KW-0479">Metal-binding</keyword>
<evidence type="ECO:0000256" key="2">
    <source>
        <dbReference type="ARBA" id="ARBA00022723"/>
    </source>
</evidence>
<dbReference type="AlphaFoldDB" id="A0A4Y7JA61"/>
<dbReference type="Pfam" id="PF01428">
    <property type="entry name" value="zf-AN1"/>
    <property type="match status" value="1"/>
</dbReference>
<dbReference type="PROSITE" id="PS51039">
    <property type="entry name" value="ZF_AN1"/>
    <property type="match status" value="1"/>
</dbReference>
<dbReference type="STRING" id="3469.A0A4Y7JA61"/>
<evidence type="ECO:0000313" key="9">
    <source>
        <dbReference type="Proteomes" id="UP000316621"/>
    </source>
</evidence>
<feature type="domain" description="A20-type" evidence="6">
    <location>
        <begin position="16"/>
        <end position="50"/>
    </location>
</feature>
<evidence type="ECO:0000256" key="3">
    <source>
        <dbReference type="ARBA" id="ARBA00022771"/>
    </source>
</evidence>